<feature type="transmembrane region" description="Helical" evidence="1">
    <location>
        <begin position="206"/>
        <end position="227"/>
    </location>
</feature>
<feature type="transmembrane region" description="Helical" evidence="1">
    <location>
        <begin position="318"/>
        <end position="342"/>
    </location>
</feature>
<dbReference type="EMBL" id="CP001098">
    <property type="protein sequence ID" value="ACL69160.1"/>
    <property type="molecule type" value="Genomic_DNA"/>
</dbReference>
<organism evidence="3 4">
    <name type="scientific">Halothermothrix orenii (strain H 168 / OCM 544 / DSM 9562)</name>
    <dbReference type="NCBI Taxonomy" id="373903"/>
    <lineage>
        <taxon>Bacteria</taxon>
        <taxon>Bacillati</taxon>
        <taxon>Bacillota</taxon>
        <taxon>Clostridia</taxon>
        <taxon>Halanaerobiales</taxon>
        <taxon>Halothermotrichaceae</taxon>
        <taxon>Halothermothrix</taxon>
    </lineage>
</organism>
<dbReference type="InterPro" id="IPR000160">
    <property type="entry name" value="GGDEF_dom"/>
</dbReference>
<dbReference type="OrthoDB" id="39385at2"/>
<keyword evidence="1" id="KW-0472">Membrane</keyword>
<dbReference type="CDD" id="cd01949">
    <property type="entry name" value="GGDEF"/>
    <property type="match status" value="1"/>
</dbReference>
<dbReference type="HOGENOM" id="CLU_489814_0_0_9"/>
<dbReference type="PANTHER" id="PTHR45138:SF9">
    <property type="entry name" value="DIGUANYLATE CYCLASE DGCM-RELATED"/>
    <property type="match status" value="1"/>
</dbReference>
<evidence type="ECO:0000313" key="3">
    <source>
        <dbReference type="EMBL" id="ACL69160.1"/>
    </source>
</evidence>
<gene>
    <name evidence="3" type="ordered locus">Hore_04010</name>
</gene>
<dbReference type="STRING" id="373903.Hore_04010"/>
<name>B8D1T3_HALOH</name>
<proteinExistence type="predicted"/>
<feature type="transmembrane region" description="Helical" evidence="1">
    <location>
        <begin position="263"/>
        <end position="280"/>
    </location>
</feature>
<dbReference type="GO" id="GO:0043709">
    <property type="term" value="P:cell adhesion involved in single-species biofilm formation"/>
    <property type="evidence" value="ECO:0007669"/>
    <property type="project" value="TreeGrafter"/>
</dbReference>
<keyword evidence="1" id="KW-0812">Transmembrane</keyword>
<feature type="transmembrane region" description="Helical" evidence="1">
    <location>
        <begin position="348"/>
        <end position="373"/>
    </location>
</feature>
<dbReference type="SMART" id="SM00267">
    <property type="entry name" value="GGDEF"/>
    <property type="match status" value="1"/>
</dbReference>
<feature type="transmembrane region" description="Helical" evidence="1">
    <location>
        <begin position="292"/>
        <end position="311"/>
    </location>
</feature>
<dbReference type="RefSeq" id="WP_012635348.1">
    <property type="nucleotide sequence ID" value="NC_011899.1"/>
</dbReference>
<evidence type="ECO:0000259" key="2">
    <source>
        <dbReference type="PROSITE" id="PS50887"/>
    </source>
</evidence>
<sequence length="556" mass="63879">MKFKKGYLCTYLTIFVVVTGFMFLINIQTTRLLSNDKIYKIVNYSLDGSSDDLHYRLLEEGQRLFKFKTIIPESKLPATLDGNYKIIIHRLAGQWYRVYINDVLIGSLGDIKKGYSNIWNAFGVYDLDQDLLQERNELVIEVYGLYEVGLLGYPVMITDNVTANRLSNWFIILIRNIKLVAIGVLLTAFIILILLIKMSKKIKREYVYYALGAFTIIFMVLDYQVMYRLPVPPILFKKFIISGIYLASFFISIGLYKQFKVQLNLVLGLMVLGSAGYLIIFPGNMVDFKKSYSLLNLLISLNVLGWFYAGALNFKKSLYARVFSICSFVLFVLASCDIYHILMNRGFVISMSIIGVAVFSIGIVFLIIIDYIIMQGQVVYEKKKSRFFYEKSIRDSMTGIYNHHYIVSTLSRMKEPFSLVVLDLDNFKNINDTYGHLAGDEVIKNVAINLQNSIRKYDYVGRYGGDEFVIILMNCSLDELKMMAKKIKRAVEEPVYKYKGNKIRVTASMGIYNATEKEEGEQVIYRADQALYAAKKSGRSGIKMWTKSEFSDERGE</sequence>
<dbReference type="KEGG" id="hor:Hore_04010"/>
<evidence type="ECO:0000313" key="4">
    <source>
        <dbReference type="Proteomes" id="UP000000719"/>
    </source>
</evidence>
<feature type="transmembrane region" description="Helical" evidence="1">
    <location>
        <begin position="239"/>
        <end position="256"/>
    </location>
</feature>
<dbReference type="eggNOG" id="COG3706">
    <property type="taxonomic scope" value="Bacteria"/>
</dbReference>
<dbReference type="SUPFAM" id="SSF55073">
    <property type="entry name" value="Nucleotide cyclase"/>
    <property type="match status" value="1"/>
</dbReference>
<dbReference type="Pfam" id="PF00990">
    <property type="entry name" value="GGDEF"/>
    <property type="match status" value="1"/>
</dbReference>
<dbReference type="InterPro" id="IPR043128">
    <property type="entry name" value="Rev_trsase/Diguanyl_cyclase"/>
</dbReference>
<feature type="transmembrane region" description="Helical" evidence="1">
    <location>
        <begin position="7"/>
        <end position="27"/>
    </location>
</feature>
<feature type="transmembrane region" description="Helical" evidence="1">
    <location>
        <begin position="169"/>
        <end position="194"/>
    </location>
</feature>
<dbReference type="InterPro" id="IPR050469">
    <property type="entry name" value="Diguanylate_Cyclase"/>
</dbReference>
<dbReference type="Proteomes" id="UP000000719">
    <property type="component" value="Chromosome"/>
</dbReference>
<dbReference type="PROSITE" id="PS50887">
    <property type="entry name" value="GGDEF"/>
    <property type="match status" value="1"/>
</dbReference>
<dbReference type="GO" id="GO:0052621">
    <property type="term" value="F:diguanylate cyclase activity"/>
    <property type="evidence" value="ECO:0007669"/>
    <property type="project" value="TreeGrafter"/>
</dbReference>
<evidence type="ECO:0000256" key="1">
    <source>
        <dbReference type="SAM" id="Phobius"/>
    </source>
</evidence>
<dbReference type="FunFam" id="3.30.70.270:FF:000001">
    <property type="entry name" value="Diguanylate cyclase domain protein"/>
    <property type="match status" value="1"/>
</dbReference>
<keyword evidence="1" id="KW-1133">Transmembrane helix</keyword>
<dbReference type="GO" id="GO:0005886">
    <property type="term" value="C:plasma membrane"/>
    <property type="evidence" value="ECO:0007669"/>
    <property type="project" value="TreeGrafter"/>
</dbReference>
<dbReference type="PANTHER" id="PTHR45138">
    <property type="entry name" value="REGULATORY COMPONENTS OF SENSORY TRANSDUCTION SYSTEM"/>
    <property type="match status" value="1"/>
</dbReference>
<protein>
    <submittedName>
        <fullName evidence="3">Diguanylate cyclase</fullName>
    </submittedName>
</protein>
<dbReference type="InterPro" id="IPR029787">
    <property type="entry name" value="Nucleotide_cyclase"/>
</dbReference>
<dbReference type="AlphaFoldDB" id="B8D1T3"/>
<accession>B8D1T3</accession>
<keyword evidence="4" id="KW-1185">Reference proteome</keyword>
<feature type="domain" description="GGDEF" evidence="2">
    <location>
        <begin position="415"/>
        <end position="547"/>
    </location>
</feature>
<dbReference type="NCBIfam" id="TIGR00254">
    <property type="entry name" value="GGDEF"/>
    <property type="match status" value="1"/>
</dbReference>
<dbReference type="GO" id="GO:1902201">
    <property type="term" value="P:negative regulation of bacterial-type flagellum-dependent cell motility"/>
    <property type="evidence" value="ECO:0007669"/>
    <property type="project" value="TreeGrafter"/>
</dbReference>
<dbReference type="Gene3D" id="3.30.70.270">
    <property type="match status" value="1"/>
</dbReference>
<reference evidence="3 4" key="1">
    <citation type="journal article" date="2009" name="PLoS ONE">
        <title>Genome analysis of the anaerobic thermohalophilic bacterium Halothermothrix orenii.</title>
        <authorList>
            <person name="Mavromatis K."/>
            <person name="Ivanova N."/>
            <person name="Anderson I."/>
            <person name="Lykidis A."/>
            <person name="Hooper S.D."/>
            <person name="Sun H."/>
            <person name="Kunin V."/>
            <person name="Lapidus A."/>
            <person name="Hugenholtz P."/>
            <person name="Patel B."/>
            <person name="Kyrpides N.C."/>
        </authorList>
    </citation>
    <scope>NUCLEOTIDE SEQUENCE [LARGE SCALE GENOMIC DNA]</scope>
    <source>
        <strain evidence="4">H 168 / OCM 544 / DSM 9562</strain>
    </source>
</reference>